<evidence type="ECO:0000313" key="3">
    <source>
        <dbReference type="EMBL" id="SFC93501.1"/>
    </source>
</evidence>
<keyword evidence="4" id="KW-1185">Reference proteome</keyword>
<sequence>MLGLLITIYAGLEHAFEADHLLAVNNLVTNRTKIKDALKDGMFWGIGHTATIFIVGVIMIGFKISISENIFGYLEAVVGLMLIILGVVRLFKLLYKKRHSHTYYHSHEHTHSNGVTHTHMHAHTYYHAHPIASFKHAHYDGSANYKTAFGVGLVHGLAGSGSLVILVISQMKTPLEGLLYILIFGFGSIIGMFIASGLFSIPFTKSILKSQKLQYALIIISSVICIVYGLKIVYTNLF</sequence>
<proteinExistence type="predicted"/>
<dbReference type="InterPro" id="IPR039447">
    <property type="entry name" value="UreH-like_TM_dom"/>
</dbReference>
<evidence type="ECO:0000259" key="2">
    <source>
        <dbReference type="Pfam" id="PF13386"/>
    </source>
</evidence>
<keyword evidence="1" id="KW-0472">Membrane</keyword>
<dbReference type="Proteomes" id="UP000199672">
    <property type="component" value="Unassembled WGS sequence"/>
</dbReference>
<dbReference type="RefSeq" id="WP_091491763.1">
    <property type="nucleotide sequence ID" value="NZ_FOMH01000003.1"/>
</dbReference>
<feature type="transmembrane region" description="Helical" evidence="1">
    <location>
        <begin position="70"/>
        <end position="91"/>
    </location>
</feature>
<evidence type="ECO:0000256" key="1">
    <source>
        <dbReference type="SAM" id="Phobius"/>
    </source>
</evidence>
<reference evidence="4" key="1">
    <citation type="submission" date="2016-10" db="EMBL/GenBank/DDBJ databases">
        <authorList>
            <person name="Varghese N."/>
            <person name="Submissions S."/>
        </authorList>
    </citation>
    <scope>NUCLEOTIDE SEQUENCE [LARGE SCALE GENOMIC DNA]</scope>
    <source>
        <strain evidence="4">CGMCC 1.10370</strain>
    </source>
</reference>
<organism evidence="3 4">
    <name type="scientific">Flavobacterium phragmitis</name>
    <dbReference type="NCBI Taxonomy" id="739143"/>
    <lineage>
        <taxon>Bacteria</taxon>
        <taxon>Pseudomonadati</taxon>
        <taxon>Bacteroidota</taxon>
        <taxon>Flavobacteriia</taxon>
        <taxon>Flavobacteriales</taxon>
        <taxon>Flavobacteriaceae</taxon>
        <taxon>Flavobacterium</taxon>
    </lineage>
</organism>
<dbReference type="STRING" id="739143.SAMN05216297_103120"/>
<protein>
    <submittedName>
        <fullName evidence="3">Cytochrome C biogenesis protein transmembrane region</fullName>
    </submittedName>
</protein>
<dbReference type="EMBL" id="FOMH01000003">
    <property type="protein sequence ID" value="SFC93501.1"/>
    <property type="molecule type" value="Genomic_DNA"/>
</dbReference>
<gene>
    <name evidence="3" type="ORF">SAMN05216297_103120</name>
</gene>
<feature type="domain" description="Urease accessory protein UreH-like transmembrane" evidence="2">
    <location>
        <begin position="40"/>
        <end position="230"/>
    </location>
</feature>
<feature type="transmembrane region" description="Helical" evidence="1">
    <location>
        <begin position="177"/>
        <end position="201"/>
    </location>
</feature>
<dbReference type="AlphaFoldDB" id="A0A1I1N733"/>
<accession>A0A1I1N733</accession>
<dbReference type="OrthoDB" id="9811044at2"/>
<dbReference type="PANTHER" id="PTHR33876:SF4">
    <property type="entry name" value="CHLOROPLAST PROTEIN FOR GROWTH AND FERTILITY 2"/>
    <property type="match status" value="1"/>
</dbReference>
<dbReference type="PANTHER" id="PTHR33876">
    <property type="entry name" value="UNNAMED PRODUCT"/>
    <property type="match status" value="1"/>
</dbReference>
<keyword evidence="1" id="KW-1133">Transmembrane helix</keyword>
<dbReference type="Pfam" id="PF13386">
    <property type="entry name" value="DsbD_2"/>
    <property type="match status" value="1"/>
</dbReference>
<feature type="transmembrane region" description="Helical" evidence="1">
    <location>
        <begin position="41"/>
        <end position="64"/>
    </location>
</feature>
<feature type="transmembrane region" description="Helical" evidence="1">
    <location>
        <begin position="213"/>
        <end position="234"/>
    </location>
</feature>
<evidence type="ECO:0000313" key="4">
    <source>
        <dbReference type="Proteomes" id="UP000199672"/>
    </source>
</evidence>
<feature type="transmembrane region" description="Helical" evidence="1">
    <location>
        <begin position="148"/>
        <end position="171"/>
    </location>
</feature>
<keyword evidence="1 3" id="KW-0812">Transmembrane</keyword>
<name>A0A1I1N733_9FLAO</name>
<dbReference type="InterPro" id="IPR052776">
    <property type="entry name" value="Chloro_ReproSupport/MetalTrans"/>
</dbReference>